<evidence type="ECO:0000256" key="9">
    <source>
        <dbReference type="ARBA" id="ARBA00022837"/>
    </source>
</evidence>
<dbReference type="PANTHER" id="PTHR43806">
    <property type="entry name" value="PEPTIDASE S8"/>
    <property type="match status" value="1"/>
</dbReference>
<evidence type="ECO:0000259" key="14">
    <source>
        <dbReference type="Pfam" id="PF05922"/>
    </source>
</evidence>
<dbReference type="Pfam" id="PF00082">
    <property type="entry name" value="Peptidase_S8"/>
    <property type="match status" value="1"/>
</dbReference>
<dbReference type="OrthoDB" id="9798386at2"/>
<gene>
    <name evidence="15" type="ORF">C6I21_15700</name>
</gene>
<protein>
    <submittedName>
        <fullName evidence="15">Peptidase S8</fullName>
    </submittedName>
</protein>
<feature type="active site" description="Charge relay system" evidence="10">
    <location>
        <position position="161"/>
    </location>
</feature>
<dbReference type="InterPro" id="IPR000209">
    <property type="entry name" value="Peptidase_S8/S53_dom"/>
</dbReference>
<dbReference type="InterPro" id="IPR037045">
    <property type="entry name" value="S8pro/Inhibitor_I9_sf"/>
</dbReference>
<comment type="caution">
    <text evidence="15">The sequence shown here is derived from an EMBL/GenBank/DDBJ whole genome shotgun (WGS) entry which is preliminary data.</text>
</comment>
<dbReference type="GO" id="GO:0046872">
    <property type="term" value="F:metal ion binding"/>
    <property type="evidence" value="ECO:0007669"/>
    <property type="project" value="UniProtKB-KW"/>
</dbReference>
<dbReference type="AlphaFoldDB" id="A0A2P6MDA7"/>
<feature type="domain" description="Inhibitor I9" evidence="14">
    <location>
        <begin position="48"/>
        <end position="91"/>
    </location>
</feature>
<dbReference type="InterPro" id="IPR034202">
    <property type="entry name" value="Subtilisin_Carlsberg-like"/>
</dbReference>
<keyword evidence="8 10" id="KW-0720">Serine protease</keyword>
<dbReference type="SUPFAM" id="SSF54897">
    <property type="entry name" value="Protease propeptides/inhibitors"/>
    <property type="match status" value="1"/>
</dbReference>
<sequence>MKKTAALSFFAVAVMIPGIAAADSGEENEYLIQFDGPSEKGLLQAFGVEGDDILHEYNELPVYLVELNDGQAEDLENHPHVVSLEENAEVQALNQEEPYGIGQIQSDEAYELGVDGAGMNVAVLDTGIDASHEDLEGNVVDGYSVFTDSENSDPYMDGNGHGTHVAGTVAAVDNDLGVIGAAPEADLFAVKVLDNDGSGSLAGIAEGLEWSVQNDIDIINMSLGGSTGSSILEEFTDLAYDEGALVVAAAGNSGSGYGFFNTVGYPARYDSAMAVAAVDENNQRASFSSTGAEVEIAAPGVGVVSTVPGNDYAALDGTSMASPHVAGAAAQVWQAKPELTNEELRALLNETAETLDSTYYTGNGLIQVQDAIDW</sequence>
<keyword evidence="16" id="KW-1185">Reference proteome</keyword>
<feature type="signal peptide" evidence="12">
    <location>
        <begin position="1"/>
        <end position="22"/>
    </location>
</feature>
<keyword evidence="6" id="KW-0479">Metal-binding</keyword>
<keyword evidence="12" id="KW-0732">Signal</keyword>
<dbReference type="PROSITE" id="PS00137">
    <property type="entry name" value="SUBTILASE_HIS"/>
    <property type="match status" value="1"/>
</dbReference>
<evidence type="ECO:0000256" key="11">
    <source>
        <dbReference type="RuleBase" id="RU003355"/>
    </source>
</evidence>
<keyword evidence="7 10" id="KW-0378">Hydrolase</keyword>
<dbReference type="SUPFAM" id="SSF52743">
    <property type="entry name" value="Subtilisin-like"/>
    <property type="match status" value="1"/>
</dbReference>
<evidence type="ECO:0000256" key="12">
    <source>
        <dbReference type="SAM" id="SignalP"/>
    </source>
</evidence>
<dbReference type="InterPro" id="IPR015500">
    <property type="entry name" value="Peptidase_S8_subtilisin-rel"/>
</dbReference>
<dbReference type="PRINTS" id="PR00723">
    <property type="entry name" value="SUBTILISIN"/>
</dbReference>
<keyword evidence="9" id="KW-0106">Calcium</keyword>
<dbReference type="EMBL" id="PVNS01000021">
    <property type="protein sequence ID" value="PRO64268.1"/>
    <property type="molecule type" value="Genomic_DNA"/>
</dbReference>
<dbReference type="GO" id="GO:0004252">
    <property type="term" value="F:serine-type endopeptidase activity"/>
    <property type="evidence" value="ECO:0007669"/>
    <property type="project" value="UniProtKB-UniRule"/>
</dbReference>
<evidence type="ECO:0000256" key="7">
    <source>
        <dbReference type="ARBA" id="ARBA00022801"/>
    </source>
</evidence>
<evidence type="ECO:0000259" key="13">
    <source>
        <dbReference type="Pfam" id="PF00082"/>
    </source>
</evidence>
<dbReference type="InterPro" id="IPR023827">
    <property type="entry name" value="Peptidase_S8_Asp-AS"/>
</dbReference>
<comment type="subcellular location">
    <subcellularLocation>
        <location evidence="2">Secreted</location>
    </subcellularLocation>
</comment>
<feature type="domain" description="Peptidase S8/S53" evidence="13">
    <location>
        <begin position="116"/>
        <end position="355"/>
    </location>
</feature>
<reference evidence="15 16" key="1">
    <citation type="submission" date="2018-03" db="EMBL/GenBank/DDBJ databases">
        <title>Bacillus urumqiensis sp. nov., a moderately haloalkaliphilic bacterium isolated from a salt lake.</title>
        <authorList>
            <person name="Zhao B."/>
            <person name="Liao Z."/>
        </authorList>
    </citation>
    <scope>NUCLEOTIDE SEQUENCE [LARGE SCALE GENOMIC DNA]</scope>
    <source>
        <strain evidence="15 16">BZ-SZ-XJ18</strain>
    </source>
</reference>
<dbReference type="CDD" id="cd07477">
    <property type="entry name" value="Peptidases_S8_Subtilisin_subset"/>
    <property type="match status" value="1"/>
</dbReference>
<dbReference type="PANTHER" id="PTHR43806:SF11">
    <property type="entry name" value="CEREVISIN-RELATED"/>
    <property type="match status" value="1"/>
</dbReference>
<evidence type="ECO:0000256" key="2">
    <source>
        <dbReference type="ARBA" id="ARBA00004613"/>
    </source>
</evidence>
<feature type="active site" description="Charge relay system" evidence="10">
    <location>
        <position position="125"/>
    </location>
</feature>
<feature type="chain" id="PRO_5015141904" evidence="12">
    <location>
        <begin position="23"/>
        <end position="374"/>
    </location>
</feature>
<evidence type="ECO:0000256" key="8">
    <source>
        <dbReference type="ARBA" id="ARBA00022825"/>
    </source>
</evidence>
<dbReference type="PROSITE" id="PS51892">
    <property type="entry name" value="SUBTILASE"/>
    <property type="match status" value="1"/>
</dbReference>
<evidence type="ECO:0000256" key="6">
    <source>
        <dbReference type="ARBA" id="ARBA00022723"/>
    </source>
</evidence>
<evidence type="ECO:0000256" key="10">
    <source>
        <dbReference type="PROSITE-ProRule" id="PRU01240"/>
    </source>
</evidence>
<dbReference type="Proteomes" id="UP000243650">
    <property type="component" value="Unassembled WGS sequence"/>
</dbReference>
<dbReference type="InterPro" id="IPR036852">
    <property type="entry name" value="Peptidase_S8/S53_dom_sf"/>
</dbReference>
<evidence type="ECO:0000313" key="16">
    <source>
        <dbReference type="Proteomes" id="UP000243650"/>
    </source>
</evidence>
<comment type="similarity">
    <text evidence="3 10 11">Belongs to the peptidase S8 family.</text>
</comment>
<dbReference type="GO" id="GO:0006508">
    <property type="term" value="P:proteolysis"/>
    <property type="evidence" value="ECO:0007669"/>
    <property type="project" value="UniProtKB-KW"/>
</dbReference>
<evidence type="ECO:0000256" key="5">
    <source>
        <dbReference type="ARBA" id="ARBA00022670"/>
    </source>
</evidence>
<feature type="active site" description="Charge relay system" evidence="10">
    <location>
        <position position="319"/>
    </location>
</feature>
<evidence type="ECO:0000313" key="15">
    <source>
        <dbReference type="EMBL" id="PRO64268.1"/>
    </source>
</evidence>
<dbReference type="InterPro" id="IPR010259">
    <property type="entry name" value="S8pro/Inhibitor_I9"/>
</dbReference>
<dbReference type="GO" id="GO:0005576">
    <property type="term" value="C:extracellular region"/>
    <property type="evidence" value="ECO:0007669"/>
    <property type="project" value="UniProtKB-SubCell"/>
</dbReference>
<evidence type="ECO:0000256" key="4">
    <source>
        <dbReference type="ARBA" id="ARBA00022525"/>
    </source>
</evidence>
<accession>A0A2P6MDA7</accession>
<dbReference type="Gene3D" id="3.40.50.200">
    <property type="entry name" value="Peptidase S8/S53 domain"/>
    <property type="match status" value="1"/>
</dbReference>
<keyword evidence="5 10" id="KW-0645">Protease</keyword>
<dbReference type="Pfam" id="PF05922">
    <property type="entry name" value="Inhibitor_I9"/>
    <property type="match status" value="1"/>
</dbReference>
<evidence type="ECO:0000256" key="1">
    <source>
        <dbReference type="ARBA" id="ARBA00001913"/>
    </source>
</evidence>
<dbReference type="InterPro" id="IPR023828">
    <property type="entry name" value="Peptidase_S8_Ser-AS"/>
</dbReference>
<name>A0A2P6MDA7_ALKUR</name>
<proteinExistence type="inferred from homology"/>
<evidence type="ECO:0000256" key="3">
    <source>
        <dbReference type="ARBA" id="ARBA00011073"/>
    </source>
</evidence>
<dbReference type="InterPro" id="IPR050131">
    <property type="entry name" value="Peptidase_S8_subtilisin-like"/>
</dbReference>
<keyword evidence="4" id="KW-0964">Secreted</keyword>
<comment type="cofactor">
    <cofactor evidence="1">
        <name>Ca(2+)</name>
        <dbReference type="ChEBI" id="CHEBI:29108"/>
    </cofactor>
</comment>
<dbReference type="PROSITE" id="PS00138">
    <property type="entry name" value="SUBTILASE_SER"/>
    <property type="match status" value="1"/>
</dbReference>
<dbReference type="InterPro" id="IPR022398">
    <property type="entry name" value="Peptidase_S8_His-AS"/>
</dbReference>
<dbReference type="PROSITE" id="PS00136">
    <property type="entry name" value="SUBTILASE_ASP"/>
    <property type="match status" value="1"/>
</dbReference>
<organism evidence="15 16">
    <name type="scientific">Alkalicoccus urumqiensis</name>
    <name type="common">Bacillus urumqiensis</name>
    <dbReference type="NCBI Taxonomy" id="1548213"/>
    <lineage>
        <taxon>Bacteria</taxon>
        <taxon>Bacillati</taxon>
        <taxon>Bacillota</taxon>
        <taxon>Bacilli</taxon>
        <taxon>Bacillales</taxon>
        <taxon>Bacillaceae</taxon>
        <taxon>Alkalicoccus</taxon>
    </lineage>
</organism>
<dbReference type="Gene3D" id="3.30.70.80">
    <property type="entry name" value="Peptidase S8 propeptide/proteinase inhibitor I9"/>
    <property type="match status" value="1"/>
</dbReference>